<reference evidence="3" key="1">
    <citation type="submission" date="2022-03" db="EMBL/GenBank/DDBJ databases">
        <title>Draft genome sequence of Aduncisulcus paluster, a free-living microaerophilic Fornicata.</title>
        <authorList>
            <person name="Yuyama I."/>
            <person name="Kume K."/>
            <person name="Tamura T."/>
            <person name="Inagaki Y."/>
            <person name="Hashimoto T."/>
        </authorList>
    </citation>
    <scope>NUCLEOTIDE SEQUENCE</scope>
    <source>
        <strain evidence="3">NY0171</strain>
    </source>
</reference>
<proteinExistence type="predicted"/>
<feature type="compositionally biased region" description="Basic and acidic residues" evidence="2">
    <location>
        <begin position="157"/>
        <end position="177"/>
    </location>
</feature>
<organism evidence="3 4">
    <name type="scientific">Aduncisulcus paluster</name>
    <dbReference type="NCBI Taxonomy" id="2918883"/>
    <lineage>
        <taxon>Eukaryota</taxon>
        <taxon>Metamonada</taxon>
        <taxon>Carpediemonas-like organisms</taxon>
        <taxon>Aduncisulcus</taxon>
    </lineage>
</organism>
<sequence>MLLKASSSKNWTKLSKQQVLALERIKAKIGDELFQIYENMAQDTRKRLKSSERSNRKSYVDGEEKAMIKIEPKIFSALKIYDTSVKSTPSKEKAPHPILPIKPLPTISQPKEILETSTKKPIQDKYDHTDKTILSGKIQDSNPTSKDTHISLSPTVKPEKSKPQETKKPDIAKEKSDQQSNVTPQNIPDQIDEEHEQDSSPSSKDASSVFSHTKAPTKLKDSTPLTLVHHAQDKSASTTIPTVESSSSLPIQPNFPSFSTDLSLLLPSLSQIHGSILPAATRRVSVLLSPLSGPPISHIVANSLSKAPALFSIIEFQRQVILETVAQHIELERSFEEYKAKSTRDCSTLRVAIRKAVLDRGKITQQREELKEKIRELQTEIWKGQEENRKAKEEKEIEKQISARKEREIDILRRSIGRERMSAIESMREDTAFLDPVSYGSLYASGNNKGISALGSSSSSQGSGPLSPRYNNPFGRSSSSSSGVSHHVGESSSNSKNRQISSLEKQVEMLKKLVGEKEEDLEIERQKRIDLDEKCNDLERSLEMYDMTHRGRMWDSFSSHAHPLQGSPRSLLGRFSNLSNSSTSPSSSSHIASFESFPMSPSASSLLSRCLGENQKMRKTIAELKRSNTILSKQHHSKPISKKGPRVSYSTLLRGLGTILLSPSSSSSLPSLHKSTVELSRVFKKEVKRVYESVAVGIAQFVCNVGSICGCEKEVKLAALLCDNPSRSHQSTSARSKNAGKKQQSGGIVKNTNRGHSMSMSVQHTGSKNRSSTTPKIRSTPPLGFDNQFLEKRSPMPFSTPHRISLVSIGKEREEKKRREEEQERRKKEEEEERRRREEERKRREEKEEQERKKEEERMRKEKEEEEEEEHNYQNDFEDIVATTIQNTSFTKPTITATLTTHQDDRTIVNDDRTIVNDDKQSLGDNTESEYSEEDERESNSRKKADSDGFISPSESDSLSERLTPMLLTVTTHRVSIPSTSLSTDSPESKHNEKSISHFPISPTIIPSSQRSLTTGRSDSMTLHQHHSLSRKLINVPRTSIDMGEDVRVNSHSSVVSKPLGGSGLSSQRTVTGIHDKSLSVVENTSRMPRNSIDIGENVHIHFKSRPKTSLGHVSDTSLSFSDSNTVQYSHPRDSTTLDKSLEEFHGVDIDQLDKGVLQQVELSTVQSLTNKH</sequence>
<evidence type="ECO:0000313" key="3">
    <source>
        <dbReference type="EMBL" id="GKT34695.1"/>
    </source>
</evidence>
<feature type="coiled-coil region" evidence="1">
    <location>
        <begin position="360"/>
        <end position="408"/>
    </location>
</feature>
<feature type="compositionally biased region" description="Polar residues" evidence="2">
    <location>
        <begin position="1005"/>
        <end position="1023"/>
    </location>
</feature>
<feature type="compositionally biased region" description="Polar residues" evidence="2">
    <location>
        <begin position="234"/>
        <end position="250"/>
    </location>
</feature>
<evidence type="ECO:0000256" key="1">
    <source>
        <dbReference type="SAM" id="Coils"/>
    </source>
</evidence>
<feature type="compositionally biased region" description="Basic and acidic residues" evidence="2">
    <location>
        <begin position="810"/>
        <end position="863"/>
    </location>
</feature>
<feature type="compositionally biased region" description="Low complexity" evidence="2">
    <location>
        <begin position="199"/>
        <end position="211"/>
    </location>
</feature>
<keyword evidence="1" id="KW-0175">Coiled coil</keyword>
<dbReference type="Proteomes" id="UP001057375">
    <property type="component" value="Unassembled WGS sequence"/>
</dbReference>
<name>A0ABQ5KQD6_9EUKA</name>
<accession>A0ABQ5KQD6</accession>
<feature type="compositionally biased region" description="Basic and acidic residues" evidence="2">
    <location>
        <begin position="910"/>
        <end position="922"/>
    </location>
</feature>
<protein>
    <submittedName>
        <fullName evidence="3">Uncharacterized protein</fullName>
    </submittedName>
</protein>
<feature type="compositionally biased region" description="Basic and acidic residues" evidence="2">
    <location>
        <begin position="987"/>
        <end position="996"/>
    </location>
</feature>
<feature type="region of interest" description="Disordered" evidence="2">
    <location>
        <begin position="910"/>
        <end position="961"/>
    </location>
</feature>
<feature type="compositionally biased region" description="Basic and acidic residues" evidence="2">
    <location>
        <begin position="112"/>
        <end position="131"/>
    </location>
</feature>
<evidence type="ECO:0000313" key="4">
    <source>
        <dbReference type="Proteomes" id="UP001057375"/>
    </source>
</evidence>
<feature type="compositionally biased region" description="Low complexity" evidence="2">
    <location>
        <begin position="477"/>
        <end position="501"/>
    </location>
</feature>
<feature type="compositionally biased region" description="Polar residues" evidence="2">
    <location>
        <begin position="138"/>
        <end position="154"/>
    </location>
</feature>
<comment type="caution">
    <text evidence="3">The sequence shown here is derived from an EMBL/GenBank/DDBJ whole genome shotgun (WGS) entry which is preliminary data.</text>
</comment>
<feature type="region of interest" description="Disordered" evidence="2">
    <location>
        <begin position="978"/>
        <end position="1029"/>
    </location>
</feature>
<gene>
    <name evidence="3" type="ORF">ADUPG1_008002</name>
</gene>
<evidence type="ECO:0000256" key="2">
    <source>
        <dbReference type="SAM" id="MobiDB-lite"/>
    </source>
</evidence>
<feature type="compositionally biased region" description="Polar residues" evidence="2">
    <location>
        <begin position="178"/>
        <end position="188"/>
    </location>
</feature>
<feature type="compositionally biased region" description="Acidic residues" evidence="2">
    <location>
        <begin position="927"/>
        <end position="937"/>
    </location>
</feature>
<feature type="compositionally biased region" description="Polar residues" evidence="2">
    <location>
        <begin position="725"/>
        <end position="777"/>
    </location>
</feature>
<feature type="compositionally biased region" description="Low complexity" evidence="2">
    <location>
        <begin position="453"/>
        <end position="468"/>
    </location>
</feature>
<keyword evidence="4" id="KW-1185">Reference proteome</keyword>
<feature type="region of interest" description="Disordered" evidence="2">
    <location>
        <begin position="86"/>
        <end position="250"/>
    </location>
</feature>
<feature type="region of interest" description="Disordered" evidence="2">
    <location>
        <begin position="725"/>
        <end position="878"/>
    </location>
</feature>
<feature type="region of interest" description="Disordered" evidence="2">
    <location>
        <begin position="453"/>
        <end position="501"/>
    </location>
</feature>
<dbReference type="EMBL" id="BQXS01010851">
    <property type="protein sequence ID" value="GKT34695.1"/>
    <property type="molecule type" value="Genomic_DNA"/>
</dbReference>
<feature type="compositionally biased region" description="Basic and acidic residues" evidence="2">
    <location>
        <begin position="938"/>
        <end position="947"/>
    </location>
</feature>
<feature type="non-terminal residue" evidence="3">
    <location>
        <position position="1173"/>
    </location>
</feature>